<reference evidence="1 2" key="1">
    <citation type="submission" date="2021-06" db="EMBL/GenBank/DDBJ databases">
        <authorList>
            <person name="Palmer J.M."/>
        </authorList>
    </citation>
    <scope>NUCLEOTIDE SEQUENCE [LARGE SCALE GENOMIC DNA]</scope>
    <source>
        <strain evidence="1 2">GA_2019</strain>
        <tissue evidence="1">Muscle</tissue>
    </source>
</reference>
<evidence type="ECO:0000313" key="1">
    <source>
        <dbReference type="EMBL" id="MEQ2187774.1"/>
    </source>
</evidence>
<sequence length="111" mass="12274">MWVTGELVPVSSSLRTGRQSIAGQHRDIQDIQPRIHSCTPKCNLERPANLTVMFLDCGRKPEYPVRTHPCTGRTCKLHAEKPPAGCKATVLPTMHHAAQTWSNILAASYLS</sequence>
<organism evidence="1 2">
    <name type="scientific">Goodea atripinnis</name>
    <dbReference type="NCBI Taxonomy" id="208336"/>
    <lineage>
        <taxon>Eukaryota</taxon>
        <taxon>Metazoa</taxon>
        <taxon>Chordata</taxon>
        <taxon>Craniata</taxon>
        <taxon>Vertebrata</taxon>
        <taxon>Euteleostomi</taxon>
        <taxon>Actinopterygii</taxon>
        <taxon>Neopterygii</taxon>
        <taxon>Teleostei</taxon>
        <taxon>Neoteleostei</taxon>
        <taxon>Acanthomorphata</taxon>
        <taxon>Ovalentaria</taxon>
        <taxon>Atherinomorphae</taxon>
        <taxon>Cyprinodontiformes</taxon>
        <taxon>Goodeidae</taxon>
        <taxon>Goodea</taxon>
    </lineage>
</organism>
<gene>
    <name evidence="1" type="ORF">GOODEAATRI_008105</name>
</gene>
<keyword evidence="2" id="KW-1185">Reference proteome</keyword>
<protein>
    <submittedName>
        <fullName evidence="1">Uncharacterized protein</fullName>
    </submittedName>
</protein>
<name>A0ABV0PW91_9TELE</name>
<dbReference type="EMBL" id="JAHRIO010090386">
    <property type="protein sequence ID" value="MEQ2187774.1"/>
    <property type="molecule type" value="Genomic_DNA"/>
</dbReference>
<dbReference type="Proteomes" id="UP001476798">
    <property type="component" value="Unassembled WGS sequence"/>
</dbReference>
<accession>A0ABV0PW91</accession>
<comment type="caution">
    <text evidence="1">The sequence shown here is derived from an EMBL/GenBank/DDBJ whole genome shotgun (WGS) entry which is preliminary data.</text>
</comment>
<evidence type="ECO:0000313" key="2">
    <source>
        <dbReference type="Proteomes" id="UP001476798"/>
    </source>
</evidence>
<proteinExistence type="predicted"/>